<dbReference type="KEGG" id="same:SAMCFNEI73_Ch2335"/>
<dbReference type="AlphaFoldDB" id="A0A1L3LNF4"/>
<dbReference type="EMBL" id="CP013107">
    <property type="protein sequence ID" value="APG91615.1"/>
    <property type="molecule type" value="Genomic_DNA"/>
</dbReference>
<reference evidence="1 2" key="1">
    <citation type="submission" date="2015-10" db="EMBL/GenBank/DDBJ databases">
        <title>Genomic differences between typical nodule nitrogen-fixing rhizobial strains and those coming from bean seeds.</title>
        <authorList>
            <person name="Peralta H."/>
            <person name="Aguilar-Vera A."/>
            <person name="Diaz R."/>
            <person name="Mora Y."/>
            <person name="Martinez-Batallar G."/>
            <person name="Salazar E."/>
            <person name="Vargas-Lagunas C."/>
            <person name="Encarnacion S."/>
            <person name="Girard L."/>
            <person name="Mora J."/>
        </authorList>
    </citation>
    <scope>NUCLEOTIDE SEQUENCE [LARGE SCALE GENOMIC DNA]</scope>
    <source>
        <strain evidence="1 2">CFNEI 73</strain>
    </source>
</reference>
<evidence type="ECO:0000313" key="2">
    <source>
        <dbReference type="Proteomes" id="UP000182306"/>
    </source>
</evidence>
<dbReference type="STRING" id="194963.SAMCFNEI73_Ch2335"/>
<protein>
    <submittedName>
        <fullName evidence="1">Uncharacterized protein</fullName>
    </submittedName>
</protein>
<keyword evidence="2" id="KW-1185">Reference proteome</keyword>
<evidence type="ECO:0000313" key="1">
    <source>
        <dbReference type="EMBL" id="APG91615.1"/>
    </source>
</evidence>
<gene>
    <name evidence="1" type="ORF">SAMCFNEI73_Ch2335</name>
</gene>
<accession>A0A1L3LNF4</accession>
<name>A0A1L3LNF4_9HYPH</name>
<sequence length="72" mass="7884">MFYRGVTGGVGERGSALRQKRPTALVRFGQEAVISSTIPNTRVPALRCHRRVPLTSALRFHAPLTTRPAVSI</sequence>
<organism evidence="1 2">
    <name type="scientific">Sinorhizobium americanum</name>
    <dbReference type="NCBI Taxonomy" id="194963"/>
    <lineage>
        <taxon>Bacteria</taxon>
        <taxon>Pseudomonadati</taxon>
        <taxon>Pseudomonadota</taxon>
        <taxon>Alphaproteobacteria</taxon>
        <taxon>Hyphomicrobiales</taxon>
        <taxon>Rhizobiaceae</taxon>
        <taxon>Sinorhizobium/Ensifer group</taxon>
        <taxon>Sinorhizobium</taxon>
    </lineage>
</organism>
<proteinExistence type="predicted"/>
<dbReference type="Proteomes" id="UP000182306">
    <property type="component" value="Chromosome"/>
</dbReference>